<dbReference type="Proteomes" id="UP000201465">
    <property type="component" value="Segment"/>
</dbReference>
<sequence length="158" mass="18905">MDYYHILVSSDDLIKLQKVCSEFYQTLQGRGFWKEKSDQDRIEPGLSNMREWIIHRRALLASMIDIPKDGLEIKIERNSVCQTLLDKERERGHPIPLQVADIESIIFRLRGRHRHESVLFIILIHHQAEYNVRYKRLNLEERRSLVYQSNRGTYMNII</sequence>
<reference evidence="1 2" key="1">
    <citation type="submission" date="2016-11" db="EMBL/GenBank/DDBJ databases">
        <authorList>
            <consortium name="Urmite Genomes"/>
        </authorList>
    </citation>
    <scope>NUCLEOTIDE SEQUENCE [LARGE SCALE GENOMIC DNA]</scope>
    <source>
        <strain evidence="1 2">A11</strain>
    </source>
</reference>
<keyword evidence="2" id="KW-1185">Reference proteome</keyword>
<gene>
    <name evidence="1" type="ORF">BQ3484_22</name>
</gene>
<dbReference type="GeneID" id="30523164"/>
<accession>A0A1M7XU63</accession>
<organism evidence="1 2">
    <name type="scientific">Cedratvirus A11</name>
    <dbReference type="NCBI Taxonomy" id="1903266"/>
    <lineage>
        <taxon>Viruses</taxon>
        <taxon>Pithoviruses</taxon>
        <taxon>Orthocedratvirinae</taxon>
        <taxon>Alphacedratvirus</taxon>
        <taxon>Alphacedratvirus aljazairmassiliense</taxon>
    </lineage>
</organism>
<proteinExistence type="predicted"/>
<dbReference type="RefSeq" id="YP_009328962.1">
    <property type="nucleotide sequence ID" value="NC_032108.1"/>
</dbReference>
<dbReference type="KEGG" id="vg:30523164"/>
<name>A0A1M7XU63_9VIRU</name>
<evidence type="ECO:0000313" key="2">
    <source>
        <dbReference type="Proteomes" id="UP000201465"/>
    </source>
</evidence>
<evidence type="ECO:0000313" key="1">
    <source>
        <dbReference type="EMBL" id="SHO33090.1"/>
    </source>
</evidence>
<protein>
    <submittedName>
        <fullName evidence="1">Uncharacterized protein</fullName>
    </submittedName>
</protein>
<dbReference type="EMBL" id="LT671577">
    <property type="protein sequence ID" value="SHO33090.1"/>
    <property type="molecule type" value="Genomic_DNA"/>
</dbReference>